<dbReference type="PANTHER" id="PTHR34473:SF2">
    <property type="entry name" value="UPF0699 TRANSMEMBRANE PROTEIN YDBT"/>
    <property type="match status" value="1"/>
</dbReference>
<gene>
    <name evidence="3" type="ORF">A2V72_00995</name>
</gene>
<dbReference type="InterPro" id="IPR005182">
    <property type="entry name" value="YdbS-like_PH"/>
</dbReference>
<evidence type="ECO:0000313" key="4">
    <source>
        <dbReference type="Proteomes" id="UP000178893"/>
    </source>
</evidence>
<comment type="caution">
    <text evidence="3">The sequence shown here is derived from an EMBL/GenBank/DDBJ whole genome shotgun (WGS) entry which is preliminary data.</text>
</comment>
<dbReference type="Pfam" id="PF03703">
    <property type="entry name" value="bPH_2"/>
    <property type="match status" value="1"/>
</dbReference>
<feature type="domain" description="YdbS-like PH" evidence="2">
    <location>
        <begin position="83"/>
        <end position="147"/>
    </location>
</feature>
<dbReference type="PANTHER" id="PTHR34473">
    <property type="entry name" value="UPF0699 TRANSMEMBRANE PROTEIN YDBS"/>
    <property type="match status" value="1"/>
</dbReference>
<dbReference type="AlphaFoldDB" id="A0A1G2DXG1"/>
<feature type="transmembrane region" description="Helical" evidence="1">
    <location>
        <begin position="60"/>
        <end position="79"/>
    </location>
</feature>
<protein>
    <recommendedName>
        <fullName evidence="2">YdbS-like PH domain-containing protein</fullName>
    </recommendedName>
</protein>
<organism evidence="3 4">
    <name type="scientific">Candidatus Nealsonbacteria bacterium RBG_13_37_56</name>
    <dbReference type="NCBI Taxonomy" id="1801661"/>
    <lineage>
        <taxon>Bacteria</taxon>
        <taxon>Candidatus Nealsoniibacteriota</taxon>
    </lineage>
</organism>
<proteinExistence type="predicted"/>
<keyword evidence="1" id="KW-0812">Transmembrane</keyword>
<evidence type="ECO:0000313" key="3">
    <source>
        <dbReference type="EMBL" id="OGZ18249.1"/>
    </source>
</evidence>
<name>A0A1G2DXG1_9BACT</name>
<dbReference type="Proteomes" id="UP000178893">
    <property type="component" value="Unassembled WGS sequence"/>
</dbReference>
<keyword evidence="1" id="KW-0472">Membrane</keyword>
<evidence type="ECO:0000259" key="2">
    <source>
        <dbReference type="Pfam" id="PF03703"/>
    </source>
</evidence>
<accession>A0A1G2DXG1</accession>
<sequence length="184" mass="21241">MQKLNPKAVWIFFFRFLLSGVFIGFFLAMFIFPMMMGLVFDKNAPLEHLKPQAEVILSSWFLFILLYFLLIAVFCWIWAKLTYRFYAYQLTEDVFKKECGVIWKKYVSIPYERIQNVDIHRGVIARILGLSDLYIQTAGASAVVYGRRMAGIGAEGYLPGLSMDITEQLREELIKKAKGAKQGL</sequence>
<keyword evidence="1" id="KW-1133">Transmembrane helix</keyword>
<evidence type="ECO:0000256" key="1">
    <source>
        <dbReference type="SAM" id="Phobius"/>
    </source>
</evidence>
<reference evidence="3 4" key="1">
    <citation type="journal article" date="2016" name="Nat. Commun.">
        <title>Thousands of microbial genomes shed light on interconnected biogeochemical processes in an aquifer system.</title>
        <authorList>
            <person name="Anantharaman K."/>
            <person name="Brown C.T."/>
            <person name="Hug L.A."/>
            <person name="Sharon I."/>
            <person name="Castelle C.J."/>
            <person name="Probst A.J."/>
            <person name="Thomas B.C."/>
            <person name="Singh A."/>
            <person name="Wilkins M.J."/>
            <person name="Karaoz U."/>
            <person name="Brodie E.L."/>
            <person name="Williams K.H."/>
            <person name="Hubbard S.S."/>
            <person name="Banfield J.F."/>
        </authorList>
    </citation>
    <scope>NUCLEOTIDE SEQUENCE [LARGE SCALE GENOMIC DNA]</scope>
</reference>
<feature type="transmembrane region" description="Helical" evidence="1">
    <location>
        <begin position="12"/>
        <end position="40"/>
    </location>
</feature>
<dbReference type="EMBL" id="MHLW01000008">
    <property type="protein sequence ID" value="OGZ18249.1"/>
    <property type="molecule type" value="Genomic_DNA"/>
</dbReference>